<dbReference type="RefSeq" id="WP_284299349.1">
    <property type="nucleotide sequence ID" value="NZ_BSSV01000006.1"/>
</dbReference>
<comment type="caution">
    <text evidence="2">The sequence shown here is derived from an EMBL/GenBank/DDBJ whole genome shotgun (WGS) entry which is preliminary data.</text>
</comment>
<reference evidence="2 3" key="1">
    <citation type="submission" date="2023-03" db="EMBL/GenBank/DDBJ databases">
        <title>Thalassotalea loyana LMG 22536T draft genome sequence.</title>
        <authorList>
            <person name="Sawabe T."/>
        </authorList>
    </citation>
    <scope>NUCLEOTIDE SEQUENCE [LARGE SCALE GENOMIC DNA]</scope>
    <source>
        <strain evidence="2 3">LMG 22536</strain>
    </source>
</reference>
<organism evidence="2 3">
    <name type="scientific">Thalassotalea loyana</name>
    <dbReference type="NCBI Taxonomy" id="280483"/>
    <lineage>
        <taxon>Bacteria</taxon>
        <taxon>Pseudomonadati</taxon>
        <taxon>Pseudomonadota</taxon>
        <taxon>Gammaproteobacteria</taxon>
        <taxon>Alteromonadales</taxon>
        <taxon>Colwelliaceae</taxon>
        <taxon>Thalassotalea</taxon>
    </lineage>
</organism>
<keyword evidence="3" id="KW-1185">Reference proteome</keyword>
<dbReference type="Proteomes" id="UP001157134">
    <property type="component" value="Unassembled WGS sequence"/>
</dbReference>
<dbReference type="Pfam" id="PF10123">
    <property type="entry name" value="Mu-like_Pro"/>
    <property type="match status" value="1"/>
</dbReference>
<name>A0ABQ6HE05_9GAMM</name>
<proteinExistence type="predicted"/>
<gene>
    <name evidence="2" type="ORF">tloyanaT_26200</name>
</gene>
<dbReference type="PIRSF" id="PIRSF016624">
    <property type="entry name" value="Mu_prophg_I"/>
    <property type="match status" value="1"/>
</dbReference>
<evidence type="ECO:0000313" key="2">
    <source>
        <dbReference type="EMBL" id="GLX86367.1"/>
    </source>
</evidence>
<dbReference type="InterPro" id="IPR012106">
    <property type="entry name" value="Phage_Mu_Gp1"/>
</dbReference>
<protein>
    <recommendedName>
        <fullName evidence="4">Phage scaffold protein</fullName>
    </recommendedName>
</protein>
<accession>A0ABQ6HE05</accession>
<feature type="region of interest" description="Disordered" evidence="1">
    <location>
        <begin position="344"/>
        <end position="363"/>
    </location>
</feature>
<evidence type="ECO:0000256" key="1">
    <source>
        <dbReference type="SAM" id="MobiDB-lite"/>
    </source>
</evidence>
<evidence type="ECO:0000313" key="3">
    <source>
        <dbReference type="Proteomes" id="UP001157134"/>
    </source>
</evidence>
<feature type="compositionally biased region" description="Polar residues" evidence="1">
    <location>
        <begin position="348"/>
        <end position="357"/>
    </location>
</feature>
<evidence type="ECO:0008006" key="4">
    <source>
        <dbReference type="Google" id="ProtNLM"/>
    </source>
</evidence>
<dbReference type="EMBL" id="BSSV01000006">
    <property type="protein sequence ID" value="GLX86367.1"/>
    <property type="molecule type" value="Genomic_DNA"/>
</dbReference>
<sequence>MKTFTPLKIALAQLTASPSVDENTAIAALTFTVGEIDPANSSRVQLLPDGHFKAKDGRPWEVPNNQWLMDNLAFELIKDDAAKRENPFHFDYEHQTLHAEYNGQPAPASGWFKEFDYVPGEGLFAINVDWTPKAGQHIKDKEYRFVSAVFHYDRETGRVLQILHAALTNDPALDGMKAVEALSAKKHLTTHNNPTGESPMPELLKTLLGKLGIEVNDDFNMSDAAALKKVEDDVTTALAALTTKADRAGTLEKDLNTANQTVAALKAQSAEPDATKFVPIDNYNALNTELAALKAGKDEESVEQLLEKNADKITGQADRAYLESVGKTQGAAALKAMLEPRTPIAGLTNKQTQTNTPQGGGKTLSDAQIAICKATGISEAEFLKQLDEQGE</sequence>